<name>A0A1Y2T323_SYMTR</name>
<evidence type="ECO:0000256" key="1">
    <source>
        <dbReference type="ARBA" id="ARBA00008984"/>
    </source>
</evidence>
<sequence>MPQPDRAIDLRGDVCPVTFAKTKIALEAMRVGQVLLVRLDYEPATRNVPRSAELYGDEVLAVRQVGEREWEVWLRKRVE</sequence>
<protein>
    <recommendedName>
        <fullName evidence="2">UPF0033 domain-containing protein</fullName>
    </recommendedName>
</protein>
<dbReference type="SUPFAM" id="SSF64307">
    <property type="entry name" value="SirA-like"/>
    <property type="match status" value="1"/>
</dbReference>
<dbReference type="PANTHER" id="PTHR33279:SF6">
    <property type="entry name" value="SULFUR CARRIER PROTEIN YEDF-RELATED"/>
    <property type="match status" value="1"/>
</dbReference>
<organism evidence="3 4">
    <name type="scientific">Symbiobacterium thermophilum</name>
    <dbReference type="NCBI Taxonomy" id="2734"/>
    <lineage>
        <taxon>Bacteria</taxon>
        <taxon>Bacillati</taxon>
        <taxon>Bacillota</taxon>
        <taxon>Clostridia</taxon>
        <taxon>Eubacteriales</taxon>
        <taxon>Symbiobacteriaceae</taxon>
        <taxon>Symbiobacterium</taxon>
    </lineage>
</organism>
<gene>
    <name evidence="3" type="ORF">A6D92_12395</name>
</gene>
<dbReference type="PANTHER" id="PTHR33279">
    <property type="entry name" value="SULFUR CARRIER PROTEIN YEDF-RELATED"/>
    <property type="match status" value="1"/>
</dbReference>
<evidence type="ECO:0000313" key="4">
    <source>
        <dbReference type="Proteomes" id="UP000194267"/>
    </source>
</evidence>
<dbReference type="InterPro" id="IPR036868">
    <property type="entry name" value="TusA-like_sf"/>
</dbReference>
<dbReference type="EMBL" id="LWLV01001078">
    <property type="protein sequence ID" value="OTA40871.1"/>
    <property type="molecule type" value="Genomic_DNA"/>
</dbReference>
<comment type="caution">
    <text evidence="3">The sequence shown here is derived from an EMBL/GenBank/DDBJ whole genome shotgun (WGS) entry which is preliminary data.</text>
</comment>
<evidence type="ECO:0000259" key="2">
    <source>
        <dbReference type="Pfam" id="PF01206"/>
    </source>
</evidence>
<dbReference type="Pfam" id="PF01206">
    <property type="entry name" value="TusA"/>
    <property type="match status" value="1"/>
</dbReference>
<dbReference type="Proteomes" id="UP000194267">
    <property type="component" value="Unassembled WGS sequence"/>
</dbReference>
<comment type="similarity">
    <text evidence="1">Belongs to the sulfur carrier protein TusA family.</text>
</comment>
<dbReference type="Gene3D" id="3.30.110.40">
    <property type="entry name" value="TusA-like domain"/>
    <property type="match status" value="1"/>
</dbReference>
<dbReference type="InterPro" id="IPR001455">
    <property type="entry name" value="TusA-like"/>
</dbReference>
<dbReference type="AlphaFoldDB" id="A0A1Y2T323"/>
<accession>A0A1Y2T323</accession>
<reference evidence="4" key="1">
    <citation type="submission" date="2016-04" db="EMBL/GenBank/DDBJ databases">
        <authorList>
            <person name="Antunes L.P."/>
            <person name="Martins L.F."/>
            <person name="Pereira R.V."/>
            <person name="Thomas A.M."/>
            <person name="Barbosa D."/>
            <person name="Nascimento L."/>
            <person name="Silva G.M."/>
            <person name="Condomitti G.W."/>
            <person name="Digiampietri L.A."/>
            <person name="Lombardi K.C."/>
            <person name="Ramos P.L."/>
            <person name="Quaggio R.B."/>
            <person name="Oliveira J.C."/>
            <person name="Pascon R.C."/>
            <person name="Cruz J.B."/>
            <person name="Silva A.M."/>
            <person name="Setubal J.C."/>
        </authorList>
    </citation>
    <scope>NUCLEOTIDE SEQUENCE [LARGE SCALE GENOMIC DNA]</scope>
</reference>
<feature type="domain" description="UPF0033" evidence="2">
    <location>
        <begin position="7"/>
        <end position="76"/>
    </location>
</feature>
<dbReference type="CDD" id="cd00291">
    <property type="entry name" value="SirA_YedF_YeeD"/>
    <property type="match status" value="1"/>
</dbReference>
<proteinExistence type="inferred from homology"/>
<evidence type="ECO:0000313" key="3">
    <source>
        <dbReference type="EMBL" id="OTA40871.1"/>
    </source>
</evidence>